<organism evidence="8 9">
    <name type="scientific">Drechslerella dactyloides</name>
    <name type="common">Nematode-trapping fungus</name>
    <name type="synonym">Arthrobotrys dactyloides</name>
    <dbReference type="NCBI Taxonomy" id="74499"/>
    <lineage>
        <taxon>Eukaryota</taxon>
        <taxon>Fungi</taxon>
        <taxon>Dikarya</taxon>
        <taxon>Ascomycota</taxon>
        <taxon>Pezizomycotina</taxon>
        <taxon>Orbiliomycetes</taxon>
        <taxon>Orbiliales</taxon>
        <taxon>Orbiliaceae</taxon>
        <taxon>Drechslerella</taxon>
    </lineage>
</organism>
<dbReference type="EMBL" id="JAQGDS010000003">
    <property type="protein sequence ID" value="KAJ6261985.1"/>
    <property type="molecule type" value="Genomic_DNA"/>
</dbReference>
<evidence type="ECO:0000256" key="4">
    <source>
        <dbReference type="ARBA" id="ARBA00022490"/>
    </source>
</evidence>
<dbReference type="InterPro" id="IPR022784">
    <property type="entry name" value="Ribosome_bgen_Alb1"/>
</dbReference>
<sequence length="161" mass="17549">MAKTKKAPSLHSRAARRATSPSLNLDKSLTSAPRPSSPTRTTLTTPTSETITRKVLDTIHRTLAASSAGVQKHSQTTSTSTAHKRGQRSKVQKRRRETGKERAAAVAEMLVHKELESRKKVSVIRERRGEWDTVNARIGEGDGEIEERVGTNPFAALAGSV</sequence>
<evidence type="ECO:0000313" key="8">
    <source>
        <dbReference type="EMBL" id="KAJ6261985.1"/>
    </source>
</evidence>
<dbReference type="GO" id="GO:0005730">
    <property type="term" value="C:nucleolus"/>
    <property type="evidence" value="ECO:0007669"/>
    <property type="project" value="TreeGrafter"/>
</dbReference>
<gene>
    <name evidence="8" type="ORF">Dda_2786</name>
</gene>
<evidence type="ECO:0000256" key="2">
    <source>
        <dbReference type="ARBA" id="ARBA00004496"/>
    </source>
</evidence>
<keyword evidence="4" id="KW-0963">Cytoplasm</keyword>
<dbReference type="GO" id="GO:0030687">
    <property type="term" value="C:preribosome, large subunit precursor"/>
    <property type="evidence" value="ECO:0007669"/>
    <property type="project" value="TreeGrafter"/>
</dbReference>
<dbReference type="AlphaFoldDB" id="A0AAD6NL66"/>
<keyword evidence="3" id="KW-0813">Transport</keyword>
<dbReference type="Pfam" id="PF09135">
    <property type="entry name" value="Alb1"/>
    <property type="match status" value="1"/>
</dbReference>
<dbReference type="PANTHER" id="PTHR28280">
    <property type="entry name" value="SHUTTLING PRE-60S FACTOR ECM1"/>
    <property type="match status" value="1"/>
</dbReference>
<evidence type="ECO:0008006" key="10">
    <source>
        <dbReference type="Google" id="ProtNLM"/>
    </source>
</evidence>
<keyword evidence="9" id="KW-1185">Reference proteome</keyword>
<evidence type="ECO:0000256" key="7">
    <source>
        <dbReference type="SAM" id="MobiDB-lite"/>
    </source>
</evidence>
<evidence type="ECO:0000256" key="6">
    <source>
        <dbReference type="ARBA" id="ARBA00023242"/>
    </source>
</evidence>
<dbReference type="InterPro" id="IPR053278">
    <property type="entry name" value="Pre-60S_factor_ECM1"/>
</dbReference>
<evidence type="ECO:0000256" key="1">
    <source>
        <dbReference type="ARBA" id="ARBA00004123"/>
    </source>
</evidence>
<evidence type="ECO:0000313" key="9">
    <source>
        <dbReference type="Proteomes" id="UP001221413"/>
    </source>
</evidence>
<feature type="compositionally biased region" description="Basic residues" evidence="7">
    <location>
        <begin position="1"/>
        <end position="16"/>
    </location>
</feature>
<evidence type="ECO:0000256" key="5">
    <source>
        <dbReference type="ARBA" id="ARBA00022517"/>
    </source>
</evidence>
<feature type="compositionally biased region" description="Basic residues" evidence="7">
    <location>
        <begin position="82"/>
        <end position="97"/>
    </location>
</feature>
<feature type="compositionally biased region" description="Polar residues" evidence="7">
    <location>
        <begin position="19"/>
        <end position="29"/>
    </location>
</feature>
<reference evidence="8" key="1">
    <citation type="submission" date="2023-01" db="EMBL/GenBank/DDBJ databases">
        <title>The chitinases involved in constricting ring structure development in the nematode-trapping fungus Drechslerella dactyloides.</title>
        <authorList>
            <person name="Wang R."/>
            <person name="Zhang L."/>
            <person name="Tang P."/>
            <person name="Li S."/>
            <person name="Liang L."/>
        </authorList>
    </citation>
    <scope>NUCLEOTIDE SEQUENCE</scope>
    <source>
        <strain evidence="8">YMF1.00031</strain>
    </source>
</reference>
<dbReference type="Proteomes" id="UP001221413">
    <property type="component" value="Unassembled WGS sequence"/>
</dbReference>
<comment type="caution">
    <text evidence="8">The sequence shown here is derived from an EMBL/GenBank/DDBJ whole genome shotgun (WGS) entry which is preliminary data.</text>
</comment>
<feature type="compositionally biased region" description="Basic and acidic residues" evidence="7">
    <location>
        <begin position="51"/>
        <end position="60"/>
    </location>
</feature>
<dbReference type="PANTHER" id="PTHR28280:SF1">
    <property type="entry name" value="SHUTTLING PRE-60S FACTOR ECM1"/>
    <property type="match status" value="1"/>
</dbReference>
<accession>A0AAD6NL66</accession>
<feature type="compositionally biased region" description="Low complexity" evidence="7">
    <location>
        <begin position="30"/>
        <end position="50"/>
    </location>
</feature>
<name>A0AAD6NL66_DREDA</name>
<evidence type="ECO:0000256" key="3">
    <source>
        <dbReference type="ARBA" id="ARBA00022448"/>
    </source>
</evidence>
<keyword evidence="5" id="KW-0690">Ribosome biogenesis</keyword>
<dbReference type="GO" id="GO:0000055">
    <property type="term" value="P:ribosomal large subunit export from nucleus"/>
    <property type="evidence" value="ECO:0007669"/>
    <property type="project" value="TreeGrafter"/>
</dbReference>
<feature type="compositionally biased region" description="Polar residues" evidence="7">
    <location>
        <begin position="64"/>
        <end position="81"/>
    </location>
</feature>
<protein>
    <recommendedName>
        <fullName evidence="10">Ribosome biogenesis protein Alb1</fullName>
    </recommendedName>
</protein>
<proteinExistence type="predicted"/>
<keyword evidence="6" id="KW-0539">Nucleus</keyword>
<feature type="region of interest" description="Disordered" evidence="7">
    <location>
        <begin position="1"/>
        <end position="102"/>
    </location>
</feature>
<comment type="subcellular location">
    <subcellularLocation>
        <location evidence="2">Cytoplasm</location>
    </subcellularLocation>
    <subcellularLocation>
        <location evidence="1">Nucleus</location>
    </subcellularLocation>
</comment>
<dbReference type="GO" id="GO:0005737">
    <property type="term" value="C:cytoplasm"/>
    <property type="evidence" value="ECO:0007669"/>
    <property type="project" value="UniProtKB-SubCell"/>
</dbReference>